<accession>W3XN25</accession>
<feature type="chain" id="PRO_5004835996" evidence="1">
    <location>
        <begin position="19"/>
        <end position="390"/>
    </location>
</feature>
<evidence type="ECO:0000256" key="1">
    <source>
        <dbReference type="SAM" id="SignalP"/>
    </source>
</evidence>
<feature type="signal peptide" evidence="1">
    <location>
        <begin position="1"/>
        <end position="18"/>
    </location>
</feature>
<dbReference type="AlphaFoldDB" id="W3XN25"/>
<keyword evidence="1" id="KW-0732">Signal</keyword>
<sequence>MFGPILMLALLLPGKALARWYRLQGHHNYGYHLLSPPLPPVSSSESTVIATSITSITSSVETSSLNPTSSTSLTISNEQTTTTASSVTLTSAVSTTSATIVPVAEPTFYIRDASQQHQLNILDDSHLGIIYYEDVPGPGGNLTLYTLDKQHRLKYVSPGFEETGWVGVTTRGETDFTFLDPYSGDIGPIFTACQCLINPPTAHLSCKCPEGFIDSTFIPGSQPTVYAPWQAFPVDGSSTVASASLPRPTFVIRDATQAHELSLFYDNPLDSPDLPAGNPYVGVRGRQPLGPDSALFTLNEQGDIIFATPGSPLYGQYAYLDGAYVTFFDRNSPQASSSSECIATIAPLSWELTSSCTIGGSPQGCWPWELCTNWYVYLVDPSDVSVIGGA</sequence>
<evidence type="ECO:0000313" key="2">
    <source>
        <dbReference type="EMBL" id="ETS87453.1"/>
    </source>
</evidence>
<dbReference type="InParanoid" id="W3XN25"/>
<organism evidence="2 3">
    <name type="scientific">Pestalotiopsis fici (strain W106-1 / CGMCC3.15140)</name>
    <dbReference type="NCBI Taxonomy" id="1229662"/>
    <lineage>
        <taxon>Eukaryota</taxon>
        <taxon>Fungi</taxon>
        <taxon>Dikarya</taxon>
        <taxon>Ascomycota</taxon>
        <taxon>Pezizomycotina</taxon>
        <taxon>Sordariomycetes</taxon>
        <taxon>Xylariomycetidae</taxon>
        <taxon>Amphisphaeriales</taxon>
        <taxon>Sporocadaceae</taxon>
        <taxon>Pestalotiopsis</taxon>
    </lineage>
</organism>
<reference evidence="3" key="1">
    <citation type="journal article" date="2015" name="BMC Genomics">
        <title>Genomic and transcriptomic analysis of the endophytic fungus Pestalotiopsis fici reveals its lifestyle and high potential for synthesis of natural products.</title>
        <authorList>
            <person name="Wang X."/>
            <person name="Zhang X."/>
            <person name="Liu L."/>
            <person name="Xiang M."/>
            <person name="Wang W."/>
            <person name="Sun X."/>
            <person name="Che Y."/>
            <person name="Guo L."/>
            <person name="Liu G."/>
            <person name="Guo L."/>
            <person name="Wang C."/>
            <person name="Yin W.B."/>
            <person name="Stadler M."/>
            <person name="Zhang X."/>
            <person name="Liu X."/>
        </authorList>
    </citation>
    <scope>NUCLEOTIDE SEQUENCE [LARGE SCALE GENOMIC DNA]</scope>
    <source>
        <strain evidence="3">W106-1 / CGMCC3.15140</strain>
    </source>
</reference>
<keyword evidence="3" id="KW-1185">Reference proteome</keyword>
<dbReference type="HOGENOM" id="CLU_708060_0_0_1"/>
<dbReference type="Proteomes" id="UP000030651">
    <property type="component" value="Unassembled WGS sequence"/>
</dbReference>
<dbReference type="GeneID" id="19266294"/>
<dbReference type="EMBL" id="KI912109">
    <property type="protein sequence ID" value="ETS87453.1"/>
    <property type="molecule type" value="Genomic_DNA"/>
</dbReference>
<proteinExistence type="predicted"/>
<protein>
    <submittedName>
        <fullName evidence="2">Uncharacterized protein</fullName>
    </submittedName>
</protein>
<evidence type="ECO:0000313" key="3">
    <source>
        <dbReference type="Proteomes" id="UP000030651"/>
    </source>
</evidence>
<gene>
    <name evidence="2" type="ORF">PFICI_01281</name>
</gene>
<dbReference type="RefSeq" id="XP_007828053.1">
    <property type="nucleotide sequence ID" value="XM_007829862.1"/>
</dbReference>
<name>W3XN25_PESFW</name>
<dbReference type="KEGG" id="pfy:PFICI_01281"/>